<dbReference type="Pfam" id="PF00561">
    <property type="entry name" value="Abhydrolase_1"/>
    <property type="match status" value="1"/>
</dbReference>
<evidence type="ECO:0000259" key="1">
    <source>
        <dbReference type="Pfam" id="PF00561"/>
    </source>
</evidence>
<dbReference type="PANTHER" id="PTHR37946">
    <property type="entry name" value="SLL1969 PROTEIN"/>
    <property type="match status" value="1"/>
</dbReference>
<evidence type="ECO:0000313" key="2">
    <source>
        <dbReference type="EMBL" id="APG47754.1"/>
    </source>
</evidence>
<dbReference type="AlphaFoldDB" id="A0A1L3I6I5"/>
<keyword evidence="3" id="KW-1185">Reference proteome</keyword>
<feature type="domain" description="AB hydrolase-1" evidence="1">
    <location>
        <begin position="41"/>
        <end position="158"/>
    </location>
</feature>
<keyword evidence="2" id="KW-0378">Hydrolase</keyword>
<evidence type="ECO:0000313" key="3">
    <source>
        <dbReference type="Proteomes" id="UP000183859"/>
    </source>
</evidence>
<gene>
    <name evidence="2" type="ORF">PhaeoP97_02360</name>
</gene>
<dbReference type="GO" id="GO:0016787">
    <property type="term" value="F:hydrolase activity"/>
    <property type="evidence" value="ECO:0007669"/>
    <property type="project" value="UniProtKB-KW"/>
</dbReference>
<dbReference type="Proteomes" id="UP000183859">
    <property type="component" value="Chromosome"/>
</dbReference>
<dbReference type="PANTHER" id="PTHR37946:SF1">
    <property type="entry name" value="SLL1969 PROTEIN"/>
    <property type="match status" value="1"/>
</dbReference>
<dbReference type="SUPFAM" id="SSF53474">
    <property type="entry name" value="alpha/beta-Hydrolases"/>
    <property type="match status" value="1"/>
</dbReference>
<dbReference type="KEGG" id="php:PhaeoP97_02360"/>
<organism evidence="2 3">
    <name type="scientific">Phaeobacter porticola</name>
    <dbReference type="NCBI Taxonomy" id="1844006"/>
    <lineage>
        <taxon>Bacteria</taxon>
        <taxon>Pseudomonadati</taxon>
        <taxon>Pseudomonadota</taxon>
        <taxon>Alphaproteobacteria</taxon>
        <taxon>Rhodobacterales</taxon>
        <taxon>Roseobacteraceae</taxon>
        <taxon>Phaeobacter</taxon>
    </lineage>
</organism>
<sequence length="285" mass="30671">MIAIWDYLCAMKKILHRYLRRVFWLIGLVALPGLAQADCAILLHGLARSETSLAVLGQVLEARGVDVVMPGYPSTDKPVADLATETLPPAITQCRAAMGPEDHIHFVTHSMGGILLRHWLQDARPEALGRIVMLAPPNHGSELVDELGDWEVFGLLNGPAGLQLGTGEDSLPNRLPPVSYPVGVIAGDLSLNPVFSALIPGADDGKVSVESTKVMGMQAHITLPVTHTFMMNNPQVIAQVLHFFETGRFDPSITWLDSVTGSIDEACANGRCRQDSGQTAGEAQE</sequence>
<dbReference type="Gene3D" id="3.40.50.1820">
    <property type="entry name" value="alpha/beta hydrolase"/>
    <property type="match status" value="1"/>
</dbReference>
<dbReference type="EMBL" id="CP016364">
    <property type="protein sequence ID" value="APG47754.1"/>
    <property type="molecule type" value="Genomic_DNA"/>
</dbReference>
<dbReference type="STRING" id="1844006.PhaeoP97_02360"/>
<dbReference type="InterPro" id="IPR029058">
    <property type="entry name" value="AB_hydrolase_fold"/>
</dbReference>
<reference evidence="3" key="1">
    <citation type="submission" date="2016-07" db="EMBL/GenBank/DDBJ databases">
        <title>Phaeobacter portensis sp. nov., a tropodithietic acid producing bacterium isolated from a German harbor.</title>
        <authorList>
            <person name="Freese H.M."/>
            <person name="Bunk B."/>
            <person name="Breider S."/>
            <person name="Brinkhoff T."/>
        </authorList>
    </citation>
    <scope>NUCLEOTIDE SEQUENCE [LARGE SCALE GENOMIC DNA]</scope>
    <source>
        <strain evidence="3">P97</strain>
    </source>
</reference>
<dbReference type="InterPro" id="IPR000073">
    <property type="entry name" value="AB_hydrolase_1"/>
</dbReference>
<accession>A0A1L3I6I5</accession>
<name>A0A1L3I6I5_9RHOB</name>
<protein>
    <submittedName>
        <fullName evidence="2">Alpha/beta hydrolase family protein</fullName>
    </submittedName>
</protein>
<proteinExistence type="predicted"/>